<reference evidence="2" key="4">
    <citation type="journal article" date="2015" name="G3 (Bethesda)">
        <title>Genome sequences of three phytopathogenic species of the Magnaporthaceae family of fungi.</title>
        <authorList>
            <person name="Okagaki L.H."/>
            <person name="Nunes C.C."/>
            <person name="Sailsbery J."/>
            <person name="Clay B."/>
            <person name="Brown D."/>
            <person name="John T."/>
            <person name="Oh Y."/>
            <person name="Young N."/>
            <person name="Fitzgerald M."/>
            <person name="Haas B.J."/>
            <person name="Zeng Q."/>
            <person name="Young S."/>
            <person name="Adiconis X."/>
            <person name="Fan L."/>
            <person name="Levin J.Z."/>
            <person name="Mitchell T.K."/>
            <person name="Okubara P.A."/>
            <person name="Farman M.L."/>
            <person name="Kohn L.M."/>
            <person name="Birren B."/>
            <person name="Ma L.-J."/>
            <person name="Dean R.A."/>
        </authorList>
    </citation>
    <scope>NUCLEOTIDE SEQUENCE</scope>
    <source>
        <strain evidence="2">R3-111a-1</strain>
    </source>
</reference>
<reference evidence="1" key="3">
    <citation type="submission" date="2010-09" db="EMBL/GenBank/DDBJ databases">
        <title>Annotation of Gaeumannomyces graminis var. tritici R3-111a-1.</title>
        <authorList>
            <consortium name="The Broad Institute Genome Sequencing Platform"/>
            <person name="Ma L.-J."/>
            <person name="Dead R."/>
            <person name="Young S.K."/>
            <person name="Zeng Q."/>
            <person name="Gargeya S."/>
            <person name="Fitzgerald M."/>
            <person name="Haas B."/>
            <person name="Abouelleil A."/>
            <person name="Alvarado L."/>
            <person name="Arachchi H.M."/>
            <person name="Berlin A."/>
            <person name="Brown A."/>
            <person name="Chapman S.B."/>
            <person name="Chen Z."/>
            <person name="Dunbar C."/>
            <person name="Freedman E."/>
            <person name="Gearin G."/>
            <person name="Gellesch M."/>
            <person name="Goldberg J."/>
            <person name="Griggs A."/>
            <person name="Gujja S."/>
            <person name="Heiman D."/>
            <person name="Howarth C."/>
            <person name="Larson L."/>
            <person name="Lui A."/>
            <person name="MacDonald P.J.P."/>
            <person name="Mehta T."/>
            <person name="Montmayeur A."/>
            <person name="Murphy C."/>
            <person name="Neiman D."/>
            <person name="Pearson M."/>
            <person name="Priest M."/>
            <person name="Roberts A."/>
            <person name="Saif S."/>
            <person name="Shea T."/>
            <person name="Shenoy N."/>
            <person name="Sisk P."/>
            <person name="Stolte C."/>
            <person name="Sykes S."/>
            <person name="Yandava C."/>
            <person name="Wortman J."/>
            <person name="Nusbaum C."/>
            <person name="Birren B."/>
        </authorList>
    </citation>
    <scope>NUCLEOTIDE SEQUENCE</scope>
    <source>
        <strain evidence="1">R3-111a-1</strain>
    </source>
</reference>
<gene>
    <name evidence="2" type="primary">20348316</name>
    <name evidence="1" type="ORF">GGTG_07858</name>
</gene>
<dbReference type="Proteomes" id="UP000006039">
    <property type="component" value="Unassembled WGS sequence"/>
</dbReference>
<sequence length="73" mass="8113">MWCEIPPYFCVSRKSCMMIFCLPALYPCAAPSRSSCRIWPNLAKQRPQPYCTLQVWGSDRQGSMAAPPGRGGG</sequence>
<dbReference type="EMBL" id="GL385398">
    <property type="protein sequence ID" value="EJT74008.1"/>
    <property type="molecule type" value="Genomic_DNA"/>
</dbReference>
<dbReference type="AlphaFoldDB" id="J3P2W6"/>
<evidence type="ECO:0000313" key="3">
    <source>
        <dbReference type="Proteomes" id="UP000006039"/>
    </source>
</evidence>
<dbReference type="GeneID" id="20348316"/>
<dbReference type="HOGENOM" id="CLU_2704944_0_0_1"/>
<organism evidence="1">
    <name type="scientific">Gaeumannomyces tritici (strain R3-111a-1)</name>
    <name type="common">Wheat and barley take-all root rot fungus</name>
    <name type="synonym">Gaeumannomyces graminis var. tritici</name>
    <dbReference type="NCBI Taxonomy" id="644352"/>
    <lineage>
        <taxon>Eukaryota</taxon>
        <taxon>Fungi</taxon>
        <taxon>Dikarya</taxon>
        <taxon>Ascomycota</taxon>
        <taxon>Pezizomycotina</taxon>
        <taxon>Sordariomycetes</taxon>
        <taxon>Sordariomycetidae</taxon>
        <taxon>Magnaporthales</taxon>
        <taxon>Magnaporthaceae</taxon>
        <taxon>Gaeumannomyces</taxon>
    </lineage>
</organism>
<reference evidence="1" key="2">
    <citation type="submission" date="2010-07" db="EMBL/GenBank/DDBJ databases">
        <authorList>
            <consortium name="The Broad Institute Genome Sequencing Platform"/>
            <consortium name="Broad Institute Genome Sequencing Center for Infectious Disease"/>
            <person name="Ma L.-J."/>
            <person name="Dead R."/>
            <person name="Young S."/>
            <person name="Zeng Q."/>
            <person name="Koehrsen M."/>
            <person name="Alvarado L."/>
            <person name="Berlin A."/>
            <person name="Chapman S.B."/>
            <person name="Chen Z."/>
            <person name="Freedman E."/>
            <person name="Gellesch M."/>
            <person name="Goldberg J."/>
            <person name="Griggs A."/>
            <person name="Gujja S."/>
            <person name="Heilman E.R."/>
            <person name="Heiman D."/>
            <person name="Hepburn T."/>
            <person name="Howarth C."/>
            <person name="Jen D."/>
            <person name="Larson L."/>
            <person name="Mehta T."/>
            <person name="Neiman D."/>
            <person name="Pearson M."/>
            <person name="Roberts A."/>
            <person name="Saif S."/>
            <person name="Shea T."/>
            <person name="Shenoy N."/>
            <person name="Sisk P."/>
            <person name="Stolte C."/>
            <person name="Sykes S."/>
            <person name="Walk T."/>
            <person name="White J."/>
            <person name="Yandava C."/>
            <person name="Haas B."/>
            <person name="Nusbaum C."/>
            <person name="Birren B."/>
        </authorList>
    </citation>
    <scope>NUCLEOTIDE SEQUENCE</scope>
    <source>
        <strain evidence="1">R3-111a-1</strain>
    </source>
</reference>
<evidence type="ECO:0000313" key="1">
    <source>
        <dbReference type="EMBL" id="EJT74008.1"/>
    </source>
</evidence>
<dbReference type="EnsemblFungi" id="EJT74008">
    <property type="protein sequence ID" value="EJT74008"/>
    <property type="gene ID" value="GGTG_07858"/>
</dbReference>
<name>J3P2W6_GAET3</name>
<reference evidence="2" key="5">
    <citation type="submission" date="2018-04" db="UniProtKB">
        <authorList>
            <consortium name="EnsemblFungi"/>
        </authorList>
    </citation>
    <scope>IDENTIFICATION</scope>
    <source>
        <strain evidence="2">R3-111a-1</strain>
    </source>
</reference>
<keyword evidence="3" id="KW-1185">Reference proteome</keyword>
<evidence type="ECO:0000313" key="2">
    <source>
        <dbReference type="EnsemblFungi" id="EJT74008"/>
    </source>
</evidence>
<accession>J3P2W6</accession>
<protein>
    <submittedName>
        <fullName evidence="1 2">Uncharacterized protein</fullName>
    </submittedName>
</protein>
<reference evidence="3" key="1">
    <citation type="submission" date="2010-07" db="EMBL/GenBank/DDBJ databases">
        <title>The genome sequence of Gaeumannomyces graminis var. tritici strain R3-111a-1.</title>
        <authorList>
            <consortium name="The Broad Institute Genome Sequencing Platform"/>
            <person name="Ma L.-J."/>
            <person name="Dead R."/>
            <person name="Young S."/>
            <person name="Zeng Q."/>
            <person name="Koehrsen M."/>
            <person name="Alvarado L."/>
            <person name="Berlin A."/>
            <person name="Chapman S.B."/>
            <person name="Chen Z."/>
            <person name="Freedman E."/>
            <person name="Gellesch M."/>
            <person name="Goldberg J."/>
            <person name="Griggs A."/>
            <person name="Gujja S."/>
            <person name="Heilman E.R."/>
            <person name="Heiman D."/>
            <person name="Hepburn T."/>
            <person name="Howarth C."/>
            <person name="Jen D."/>
            <person name="Larson L."/>
            <person name="Mehta T."/>
            <person name="Neiman D."/>
            <person name="Pearson M."/>
            <person name="Roberts A."/>
            <person name="Saif S."/>
            <person name="Shea T."/>
            <person name="Shenoy N."/>
            <person name="Sisk P."/>
            <person name="Stolte C."/>
            <person name="Sykes S."/>
            <person name="Walk T."/>
            <person name="White J."/>
            <person name="Yandava C."/>
            <person name="Haas B."/>
            <person name="Nusbaum C."/>
            <person name="Birren B."/>
        </authorList>
    </citation>
    <scope>NUCLEOTIDE SEQUENCE [LARGE SCALE GENOMIC DNA]</scope>
    <source>
        <strain evidence="3">R3-111a-1</strain>
    </source>
</reference>
<dbReference type="RefSeq" id="XP_009223952.1">
    <property type="nucleotide sequence ID" value="XM_009225688.1"/>
</dbReference>
<proteinExistence type="predicted"/>
<dbReference type="VEuPathDB" id="FungiDB:GGTG_07858"/>